<dbReference type="EMBL" id="CM039434">
    <property type="protein sequence ID" value="KAI4323128.1"/>
    <property type="molecule type" value="Genomic_DNA"/>
</dbReference>
<protein>
    <submittedName>
        <fullName evidence="1">Uncharacterized protein</fullName>
    </submittedName>
</protein>
<keyword evidence="2" id="KW-1185">Reference proteome</keyword>
<organism evidence="1 2">
    <name type="scientific">Bauhinia variegata</name>
    <name type="common">Purple orchid tree</name>
    <name type="synonym">Phanera variegata</name>
    <dbReference type="NCBI Taxonomy" id="167791"/>
    <lineage>
        <taxon>Eukaryota</taxon>
        <taxon>Viridiplantae</taxon>
        <taxon>Streptophyta</taxon>
        <taxon>Embryophyta</taxon>
        <taxon>Tracheophyta</taxon>
        <taxon>Spermatophyta</taxon>
        <taxon>Magnoliopsida</taxon>
        <taxon>eudicotyledons</taxon>
        <taxon>Gunneridae</taxon>
        <taxon>Pentapetalae</taxon>
        <taxon>rosids</taxon>
        <taxon>fabids</taxon>
        <taxon>Fabales</taxon>
        <taxon>Fabaceae</taxon>
        <taxon>Cercidoideae</taxon>
        <taxon>Cercideae</taxon>
        <taxon>Bauhiniinae</taxon>
        <taxon>Bauhinia</taxon>
    </lineage>
</organism>
<evidence type="ECO:0000313" key="2">
    <source>
        <dbReference type="Proteomes" id="UP000828941"/>
    </source>
</evidence>
<accession>A0ACB9MG37</accession>
<evidence type="ECO:0000313" key="1">
    <source>
        <dbReference type="EMBL" id="KAI4323128.1"/>
    </source>
</evidence>
<gene>
    <name evidence="1" type="ORF">L6164_022758</name>
</gene>
<dbReference type="Proteomes" id="UP000828941">
    <property type="component" value="Chromosome 9"/>
</dbReference>
<sequence length="74" mass="8129">MKTLSACFIVLLLVSIGFGNRVFMTEAETCQAPLNRFVPGCSKDQCDTDCQGEYGSNAFGQCDDTNHCICFYPC</sequence>
<comment type="caution">
    <text evidence="1">The sequence shown here is derived from an EMBL/GenBank/DDBJ whole genome shotgun (WGS) entry which is preliminary data.</text>
</comment>
<reference evidence="1 2" key="1">
    <citation type="journal article" date="2022" name="DNA Res.">
        <title>Chromosomal-level genome assembly of the orchid tree Bauhinia variegata (Leguminosae; Cercidoideae) supports the allotetraploid origin hypothesis of Bauhinia.</title>
        <authorList>
            <person name="Zhong Y."/>
            <person name="Chen Y."/>
            <person name="Zheng D."/>
            <person name="Pang J."/>
            <person name="Liu Y."/>
            <person name="Luo S."/>
            <person name="Meng S."/>
            <person name="Qian L."/>
            <person name="Wei D."/>
            <person name="Dai S."/>
            <person name="Zhou R."/>
        </authorList>
    </citation>
    <scope>NUCLEOTIDE SEQUENCE [LARGE SCALE GENOMIC DNA]</scope>
    <source>
        <strain evidence="1">BV-YZ2020</strain>
    </source>
</reference>
<name>A0ACB9MG37_BAUVA</name>
<proteinExistence type="predicted"/>